<sequence>MGLHDIFDFDEPAYRAKCAERSTPKLQEEEIRKLRQHFATSASIALGLSHAVQTAGLTVGVSAFGLRRYWIAKQKLAIIREELTRRGVALHDMTKRDAGIPLGASLAGMGLGAGVGHLVGDVVAAPDVPLPGPHGGGGAALHLVNANPEDAVHGFVQGLSDQANAVGQAIHGAVLSHGAEQLVTSASAEAGSGHAVGYAAGLAAAKKMEEFLGECVGEAVFAYAMEKLLDPEIKLELRLKGKCSRLQGPLGQYCHGCQRSIRHGTFARQFDLCEDCYYQGQTCVSPDEHRLFVYLRANFDRSHPDLNSDVTVCGTCKKKIMQGPVFACKTHDLNICDRCYEMDKACGDTSHVLSRQVIYKGEKHIKRQLTEKDMCRFCKEKLSEGPFYSSVLVVVDTMIFVPAVT</sequence>
<keyword evidence="2" id="KW-1185">Reference proteome</keyword>
<reference evidence="1" key="1">
    <citation type="journal article" date="2020" name="Phytopathology">
        <title>Genome sequence of the chestnut blight fungus Cryphonectria parasitica EP155: A fundamental resource for an archetypical invasive plant pathogen.</title>
        <authorList>
            <person name="Crouch J.A."/>
            <person name="Dawe A."/>
            <person name="Aerts A."/>
            <person name="Barry K."/>
            <person name="Churchill A.C.L."/>
            <person name="Grimwood J."/>
            <person name="Hillman B."/>
            <person name="Milgroom M.G."/>
            <person name="Pangilinan J."/>
            <person name="Smith M."/>
            <person name="Salamov A."/>
            <person name="Schmutz J."/>
            <person name="Yadav J."/>
            <person name="Grigoriev I.V."/>
            <person name="Nuss D."/>
        </authorList>
    </citation>
    <scope>NUCLEOTIDE SEQUENCE</scope>
    <source>
        <strain evidence="1">EP155</strain>
    </source>
</reference>
<dbReference type="RefSeq" id="XP_040776176.1">
    <property type="nucleotide sequence ID" value="XM_040920640.1"/>
</dbReference>
<evidence type="ECO:0000313" key="1">
    <source>
        <dbReference type="EMBL" id="KAF3765215.1"/>
    </source>
</evidence>
<name>A0A9P5CPQ2_CRYP1</name>
<gene>
    <name evidence="1" type="ORF">M406DRAFT_331524</name>
</gene>
<organism evidence="1 2">
    <name type="scientific">Cryphonectria parasitica (strain ATCC 38755 / EP155)</name>
    <dbReference type="NCBI Taxonomy" id="660469"/>
    <lineage>
        <taxon>Eukaryota</taxon>
        <taxon>Fungi</taxon>
        <taxon>Dikarya</taxon>
        <taxon>Ascomycota</taxon>
        <taxon>Pezizomycotina</taxon>
        <taxon>Sordariomycetes</taxon>
        <taxon>Sordariomycetidae</taxon>
        <taxon>Diaporthales</taxon>
        <taxon>Cryphonectriaceae</taxon>
        <taxon>Cryphonectria-Endothia species complex</taxon>
        <taxon>Cryphonectria</taxon>
    </lineage>
</organism>
<dbReference type="EMBL" id="MU032348">
    <property type="protein sequence ID" value="KAF3765215.1"/>
    <property type="molecule type" value="Genomic_DNA"/>
</dbReference>
<evidence type="ECO:0000313" key="2">
    <source>
        <dbReference type="Proteomes" id="UP000803844"/>
    </source>
</evidence>
<protein>
    <recommendedName>
        <fullName evidence="3">ZZ-type domain-containing protein</fullName>
    </recommendedName>
</protein>
<comment type="caution">
    <text evidence="1">The sequence shown here is derived from an EMBL/GenBank/DDBJ whole genome shotgun (WGS) entry which is preliminary data.</text>
</comment>
<dbReference type="OrthoDB" id="2898509at2759"/>
<dbReference type="Proteomes" id="UP000803844">
    <property type="component" value="Unassembled WGS sequence"/>
</dbReference>
<proteinExistence type="predicted"/>
<dbReference type="GeneID" id="63837769"/>
<accession>A0A9P5CPQ2</accession>
<dbReference type="AlphaFoldDB" id="A0A9P5CPQ2"/>
<evidence type="ECO:0008006" key="3">
    <source>
        <dbReference type="Google" id="ProtNLM"/>
    </source>
</evidence>